<reference evidence="5 6" key="1">
    <citation type="journal article" date="2015" name="Int. J. Syst. Evol. Microbiol.">
        <title>Amycolatopsis rhabdoformis sp. nov., an actinomycete isolated from a tropical forest soil.</title>
        <authorList>
            <person name="Souza W.R."/>
            <person name="Silva R.E."/>
            <person name="Goodfellow M."/>
            <person name="Busarakam K."/>
            <person name="Figueiro F.S."/>
            <person name="Ferreira D."/>
            <person name="Rodrigues-Filho E."/>
            <person name="Moraes L.A.B."/>
            <person name="Zucchi T.D."/>
        </authorList>
    </citation>
    <scope>NUCLEOTIDE SEQUENCE [LARGE SCALE GENOMIC DNA]</scope>
    <source>
        <strain evidence="5 6">NCIMB 14900</strain>
    </source>
</reference>
<evidence type="ECO:0000256" key="2">
    <source>
        <dbReference type="ARBA" id="ARBA00022741"/>
    </source>
</evidence>
<dbReference type="InterPro" id="IPR017871">
    <property type="entry name" value="ABC_transporter-like_CS"/>
</dbReference>
<name>A0ABZ1IJR1_9PSEU</name>
<dbReference type="InterPro" id="IPR003439">
    <property type="entry name" value="ABC_transporter-like_ATP-bd"/>
</dbReference>
<gene>
    <name evidence="5" type="ORF">VSH64_18645</name>
</gene>
<dbReference type="Pfam" id="PF00005">
    <property type="entry name" value="ABC_tran"/>
    <property type="match status" value="1"/>
</dbReference>
<keyword evidence="6" id="KW-1185">Reference proteome</keyword>
<dbReference type="InterPro" id="IPR050093">
    <property type="entry name" value="ABC_SmlMolc_Importer"/>
</dbReference>
<dbReference type="Gene3D" id="3.40.50.300">
    <property type="entry name" value="P-loop containing nucleotide triphosphate hydrolases"/>
    <property type="match status" value="1"/>
</dbReference>
<dbReference type="PROSITE" id="PS50893">
    <property type="entry name" value="ABC_TRANSPORTER_2"/>
    <property type="match status" value="1"/>
</dbReference>
<keyword evidence="1" id="KW-0813">Transport</keyword>
<dbReference type="InterPro" id="IPR003593">
    <property type="entry name" value="AAA+_ATPase"/>
</dbReference>
<evidence type="ECO:0000313" key="6">
    <source>
        <dbReference type="Proteomes" id="UP001330812"/>
    </source>
</evidence>
<keyword evidence="3 5" id="KW-0067">ATP-binding</keyword>
<evidence type="ECO:0000313" key="5">
    <source>
        <dbReference type="EMBL" id="WSE34091.1"/>
    </source>
</evidence>
<accession>A0ABZ1IJR1</accession>
<evidence type="ECO:0000256" key="1">
    <source>
        <dbReference type="ARBA" id="ARBA00022448"/>
    </source>
</evidence>
<evidence type="ECO:0000256" key="3">
    <source>
        <dbReference type="ARBA" id="ARBA00022840"/>
    </source>
</evidence>
<dbReference type="Proteomes" id="UP001330812">
    <property type="component" value="Chromosome"/>
</dbReference>
<protein>
    <submittedName>
        <fullName evidence="5">ABC transporter ATP-binding protein</fullName>
    </submittedName>
</protein>
<feature type="domain" description="ABC transporter" evidence="4">
    <location>
        <begin position="1"/>
        <end position="228"/>
    </location>
</feature>
<dbReference type="EMBL" id="CP142149">
    <property type="protein sequence ID" value="WSE34091.1"/>
    <property type="molecule type" value="Genomic_DNA"/>
</dbReference>
<dbReference type="PANTHER" id="PTHR42781:SF4">
    <property type="entry name" value="SPERMIDINE_PUTRESCINE IMPORT ATP-BINDING PROTEIN POTA"/>
    <property type="match status" value="1"/>
</dbReference>
<sequence length="347" mass="37163">MLAVSDLLTQAGSFRLGPLNLSVRAGRVLVVLGPSGAGKSMLLDTIAGFRTPRRGNVQLNGLDITRLPADQRRIGVVFQDAALFPHLSVRDNVGFAPTLHGRRRDPEIDELLARFGITHLARRAPRSLSGGERQRVALARALAARPAALLLDEPLSALDQPVREELRDVLRETLNELAVPAIHVTHDRDEALRLADDLAILDAGSLRQTGPTDQLTHQPIDTVTARLLGWTELGPATRDADGLHVGDLPLDPAILAAPATQGTVFYRPEEVLIGGPDRHPSAALRVRTKVAEVVPTVPLARVLLGTAPPITALVLHRDLEGLGGEVEVTVPLHALRVIAPDSSSPRA</sequence>
<dbReference type="SMART" id="SM00382">
    <property type="entry name" value="AAA"/>
    <property type="match status" value="1"/>
</dbReference>
<dbReference type="PANTHER" id="PTHR42781">
    <property type="entry name" value="SPERMIDINE/PUTRESCINE IMPORT ATP-BINDING PROTEIN POTA"/>
    <property type="match status" value="1"/>
</dbReference>
<evidence type="ECO:0000259" key="4">
    <source>
        <dbReference type="PROSITE" id="PS50893"/>
    </source>
</evidence>
<proteinExistence type="predicted"/>
<dbReference type="PROSITE" id="PS00211">
    <property type="entry name" value="ABC_TRANSPORTER_1"/>
    <property type="match status" value="1"/>
</dbReference>
<keyword evidence="2" id="KW-0547">Nucleotide-binding</keyword>
<dbReference type="SUPFAM" id="SSF52540">
    <property type="entry name" value="P-loop containing nucleoside triphosphate hydrolases"/>
    <property type="match status" value="1"/>
</dbReference>
<dbReference type="InterPro" id="IPR027417">
    <property type="entry name" value="P-loop_NTPase"/>
</dbReference>
<dbReference type="RefSeq" id="WP_326836888.1">
    <property type="nucleotide sequence ID" value="NZ_CP142149.1"/>
</dbReference>
<dbReference type="GO" id="GO:0005524">
    <property type="term" value="F:ATP binding"/>
    <property type="evidence" value="ECO:0007669"/>
    <property type="project" value="UniProtKB-KW"/>
</dbReference>
<organism evidence="5 6">
    <name type="scientific">Amycolatopsis rhabdoformis</name>
    <dbReference type="NCBI Taxonomy" id="1448059"/>
    <lineage>
        <taxon>Bacteria</taxon>
        <taxon>Bacillati</taxon>
        <taxon>Actinomycetota</taxon>
        <taxon>Actinomycetes</taxon>
        <taxon>Pseudonocardiales</taxon>
        <taxon>Pseudonocardiaceae</taxon>
        <taxon>Amycolatopsis</taxon>
    </lineage>
</organism>